<dbReference type="PROSITE" id="PS51093">
    <property type="entry name" value="PTS_EIIA_TYPE_1"/>
    <property type="match status" value="1"/>
</dbReference>
<sequence>MALTVLAPLAGVVRALGEVPDPVFSAELVGPGLAVDPARDGVVAAVAPIAGTVVKLHPHAFVVAGDDGRGALVHLGLDTVQLGGEGFTLHVAEGATVAAGDVV</sequence>
<evidence type="ECO:0000256" key="6">
    <source>
        <dbReference type="ARBA" id="ARBA00022777"/>
    </source>
</evidence>
<evidence type="ECO:0000256" key="2">
    <source>
        <dbReference type="ARBA" id="ARBA00022448"/>
    </source>
</evidence>
<dbReference type="GO" id="GO:0005737">
    <property type="term" value="C:cytoplasm"/>
    <property type="evidence" value="ECO:0007669"/>
    <property type="project" value="UniProtKB-SubCell"/>
</dbReference>
<dbReference type="Proteomes" id="UP000029839">
    <property type="component" value="Unassembled WGS sequence"/>
</dbReference>
<keyword evidence="4" id="KW-0808">Transferase</keyword>
<keyword evidence="3 8" id="KW-0762">Sugar transport</keyword>
<keyword evidence="2" id="KW-0813">Transport</keyword>
<dbReference type="Pfam" id="PF00358">
    <property type="entry name" value="PTS_EIIA_1"/>
    <property type="match status" value="1"/>
</dbReference>
<evidence type="ECO:0000256" key="5">
    <source>
        <dbReference type="ARBA" id="ARBA00022683"/>
    </source>
</evidence>
<proteinExistence type="predicted"/>
<evidence type="ECO:0000256" key="4">
    <source>
        <dbReference type="ARBA" id="ARBA00022679"/>
    </source>
</evidence>
<dbReference type="InterPro" id="IPR050890">
    <property type="entry name" value="PTS_EIIA_component"/>
</dbReference>
<evidence type="ECO:0000256" key="1">
    <source>
        <dbReference type="ARBA" id="ARBA00004496"/>
    </source>
</evidence>
<dbReference type="RefSeq" id="WP_043607028.1">
    <property type="nucleotide sequence ID" value="NZ_AXCY01000050.1"/>
</dbReference>
<dbReference type="InterPro" id="IPR011055">
    <property type="entry name" value="Dup_hybrid_motif"/>
</dbReference>
<keyword evidence="9" id="KW-1185">Reference proteome</keyword>
<keyword evidence="6" id="KW-0418">Kinase</keyword>
<dbReference type="PANTHER" id="PTHR45008:SF1">
    <property type="entry name" value="PTS SYSTEM GLUCOSE-SPECIFIC EIIA COMPONENT"/>
    <property type="match status" value="1"/>
</dbReference>
<comment type="caution">
    <text evidence="8">The sequence shown here is derived from an EMBL/GenBank/DDBJ whole genome shotgun (WGS) entry which is preliminary data.</text>
</comment>
<keyword evidence="5" id="KW-0598">Phosphotransferase system</keyword>
<dbReference type="SUPFAM" id="SSF51261">
    <property type="entry name" value="Duplicated hybrid motif"/>
    <property type="match status" value="1"/>
</dbReference>
<evidence type="ECO:0000313" key="9">
    <source>
        <dbReference type="Proteomes" id="UP000029839"/>
    </source>
</evidence>
<accession>A0A0A0BTD3</accession>
<reference evidence="8 9" key="2">
    <citation type="journal article" date="2015" name="Stand. Genomic Sci.">
        <title>Draft genome sequence of Cellulomonas carbonis T26(T) and comparative analysis of six Cellulomonas genomes.</title>
        <authorList>
            <person name="Zhuang W."/>
            <person name="Zhang S."/>
            <person name="Xia X."/>
            <person name="Wang G."/>
        </authorList>
    </citation>
    <scope>NUCLEOTIDE SEQUENCE [LARGE SCALE GENOMIC DNA]</scope>
    <source>
        <strain evidence="8 9">T26</strain>
    </source>
</reference>
<evidence type="ECO:0000256" key="3">
    <source>
        <dbReference type="ARBA" id="ARBA00022597"/>
    </source>
</evidence>
<name>A0A0A0BTD3_9CELL</name>
<dbReference type="PROSITE" id="PS00371">
    <property type="entry name" value="PTS_EIIA_TYPE_1_HIS"/>
    <property type="match status" value="1"/>
</dbReference>
<feature type="non-terminal residue" evidence="8">
    <location>
        <position position="103"/>
    </location>
</feature>
<gene>
    <name evidence="8" type="ORF">N868_12735</name>
</gene>
<dbReference type="OrthoDB" id="9797715at2"/>
<evidence type="ECO:0000313" key="8">
    <source>
        <dbReference type="EMBL" id="KGM10429.1"/>
    </source>
</evidence>
<protein>
    <submittedName>
        <fullName evidence="8">PTS glucose transporter subunit IIA</fullName>
    </submittedName>
</protein>
<dbReference type="Gene3D" id="2.70.70.10">
    <property type="entry name" value="Glucose Permease (Domain IIA)"/>
    <property type="match status" value="1"/>
</dbReference>
<dbReference type="InterPro" id="IPR001127">
    <property type="entry name" value="PTS_EIIA_1_perm"/>
</dbReference>
<dbReference type="AlphaFoldDB" id="A0A0A0BTD3"/>
<dbReference type="GO" id="GO:0009401">
    <property type="term" value="P:phosphoenolpyruvate-dependent sugar phosphotransferase system"/>
    <property type="evidence" value="ECO:0007669"/>
    <property type="project" value="UniProtKB-KW"/>
</dbReference>
<dbReference type="EMBL" id="AXCY01000050">
    <property type="protein sequence ID" value="KGM10429.1"/>
    <property type="molecule type" value="Genomic_DNA"/>
</dbReference>
<feature type="domain" description="PTS EIIA type-1" evidence="7">
    <location>
        <begin position="21"/>
        <end position="103"/>
    </location>
</feature>
<organism evidence="8 9">
    <name type="scientific">Cellulomonas carbonis T26</name>
    <dbReference type="NCBI Taxonomy" id="947969"/>
    <lineage>
        <taxon>Bacteria</taxon>
        <taxon>Bacillati</taxon>
        <taxon>Actinomycetota</taxon>
        <taxon>Actinomycetes</taxon>
        <taxon>Micrococcales</taxon>
        <taxon>Cellulomonadaceae</taxon>
        <taxon>Cellulomonas</taxon>
    </lineage>
</organism>
<evidence type="ECO:0000259" key="7">
    <source>
        <dbReference type="PROSITE" id="PS51093"/>
    </source>
</evidence>
<reference evidence="8 9" key="1">
    <citation type="submission" date="2013-08" db="EMBL/GenBank/DDBJ databases">
        <title>Genome sequencing of Cellulomonas carbonis T26.</title>
        <authorList>
            <person name="Chen F."/>
            <person name="Li Y."/>
            <person name="Wang G."/>
        </authorList>
    </citation>
    <scope>NUCLEOTIDE SEQUENCE [LARGE SCALE GENOMIC DNA]</scope>
    <source>
        <strain evidence="8 9">T26</strain>
    </source>
</reference>
<comment type="subcellular location">
    <subcellularLocation>
        <location evidence="1">Cytoplasm</location>
    </subcellularLocation>
</comment>
<dbReference type="PANTHER" id="PTHR45008">
    <property type="entry name" value="PTS SYSTEM GLUCOSE-SPECIFIC EIIA COMPONENT"/>
    <property type="match status" value="1"/>
</dbReference>
<dbReference type="GO" id="GO:0016301">
    <property type="term" value="F:kinase activity"/>
    <property type="evidence" value="ECO:0007669"/>
    <property type="project" value="UniProtKB-KW"/>
</dbReference>